<dbReference type="InterPro" id="IPR010633">
    <property type="entry name" value="Phage_lambda_GpZ"/>
</dbReference>
<dbReference type="EMBL" id="EF057797">
    <property type="protein sequence ID" value="AAS38501.2"/>
    <property type="molecule type" value="Genomic_DNA"/>
</dbReference>
<sequence length="177" mass="20539">MAHGFEMKIDVSREAEDIAAMVAATTKQLELAAQRAMTKAGQWLRTHSVRELGQQLGIKQEPLKKRFRVYPQRQKGEVRFWVGLDPIGVYRLGTPKVTQKGVKVNRNEYDGAFISPMKSNYPLVFKRRGKERLPIDLVDEDIDEPAMEVVERWERRVFQRFKELFEQEARAIINGHA</sequence>
<dbReference type="RefSeq" id="YP_001039824.1">
    <property type="nucleotide sequence ID" value="NC_009016.1"/>
</dbReference>
<dbReference type="KEGG" id="vg:5076273"/>
<evidence type="ECO:0000313" key="1">
    <source>
        <dbReference type="EMBL" id="AAS38501.2"/>
    </source>
</evidence>
<reference evidence="1 2" key="1">
    <citation type="journal article" date="2009" name="Appl. Environ. Microbiol.">
        <title>Characterization of a new plasmid-like prophage in a pandemic Vibrio parahaemolyticus O3:K6 strain.</title>
        <authorList>
            <person name="Lan S.F."/>
            <person name="Huang C.H."/>
            <person name="Chang C.H."/>
            <person name="Liao W.C."/>
            <person name="Lin I.H."/>
            <person name="Jian W.N."/>
            <person name="Wu Y.G."/>
            <person name="Chen S.Y."/>
            <person name="Wong H.C."/>
        </authorList>
    </citation>
    <scope>NUCLEOTIDE SEQUENCE [LARGE SCALE GENOMIC DNA]</scope>
</reference>
<keyword evidence="2" id="KW-1185">Reference proteome</keyword>
<organism evidence="1 2">
    <name type="scientific">Vibrio phage VP882</name>
    <dbReference type="NCBI Taxonomy" id="2913982"/>
    <lineage>
        <taxon>Viruses</taxon>
        <taxon>Duplodnaviria</taxon>
        <taxon>Heunggongvirae</taxon>
        <taxon>Uroviricota</taxon>
        <taxon>Caudoviricetes</taxon>
        <taxon>Hapunavirus</taxon>
        <taxon>Hapunavirus VP882</taxon>
    </lineage>
</organism>
<dbReference type="Proteomes" id="UP000008090">
    <property type="component" value="Segment"/>
</dbReference>
<accession>Q6R4V5</accession>
<dbReference type="GeneID" id="5076273"/>
<protein>
    <submittedName>
        <fullName evidence="1">Putative phage-related protein</fullName>
    </submittedName>
</protein>
<dbReference type="OrthoDB" id="25641at10239"/>
<evidence type="ECO:0000313" key="2">
    <source>
        <dbReference type="Proteomes" id="UP000008090"/>
    </source>
</evidence>
<dbReference type="Pfam" id="PF06763">
    <property type="entry name" value="Minor_tail_Z"/>
    <property type="match status" value="1"/>
</dbReference>
<proteinExistence type="predicted"/>
<name>Q6R4V5_9CAUD</name>